<organism evidence="6 7">
    <name type="scientific">Oceanobacillus luteolus</name>
    <dbReference type="NCBI Taxonomy" id="1274358"/>
    <lineage>
        <taxon>Bacteria</taxon>
        <taxon>Bacillati</taxon>
        <taxon>Bacillota</taxon>
        <taxon>Bacilli</taxon>
        <taxon>Bacillales</taxon>
        <taxon>Bacillaceae</taxon>
        <taxon>Oceanobacillus</taxon>
    </lineage>
</organism>
<dbReference type="SUPFAM" id="SSF52091">
    <property type="entry name" value="SpoIIaa-like"/>
    <property type="match status" value="1"/>
</dbReference>
<name>A0ABW4HVD7_9BACI</name>
<dbReference type="RefSeq" id="WP_251517564.1">
    <property type="nucleotide sequence ID" value="NZ_JAMBON010000061.1"/>
</dbReference>
<evidence type="ECO:0000256" key="1">
    <source>
        <dbReference type="ARBA" id="ARBA00009013"/>
    </source>
</evidence>
<evidence type="ECO:0000313" key="7">
    <source>
        <dbReference type="Proteomes" id="UP001597221"/>
    </source>
</evidence>
<comment type="function">
    <text evidence="3">Positive regulator of sigma-B activity. Non-phosphorylated RsbV binds to RsbW, preventing its association with sigma-B. When phosphorylated, releases RsbW, which is then free to complex with and inactivate sigma-B.</text>
</comment>
<dbReference type="PANTHER" id="PTHR33495">
    <property type="entry name" value="ANTI-SIGMA FACTOR ANTAGONIST TM_1081-RELATED-RELATED"/>
    <property type="match status" value="1"/>
</dbReference>
<proteinExistence type="inferred from homology"/>
<reference evidence="7" key="1">
    <citation type="journal article" date="2019" name="Int. J. Syst. Evol. Microbiol.">
        <title>The Global Catalogue of Microorganisms (GCM) 10K type strain sequencing project: providing services to taxonomists for standard genome sequencing and annotation.</title>
        <authorList>
            <consortium name="The Broad Institute Genomics Platform"/>
            <consortium name="The Broad Institute Genome Sequencing Center for Infectious Disease"/>
            <person name="Wu L."/>
            <person name="Ma J."/>
        </authorList>
    </citation>
    <scope>NUCLEOTIDE SEQUENCE [LARGE SCALE GENOMIC DNA]</scope>
    <source>
        <strain evidence="7">CGMCC 1.12376</strain>
    </source>
</reference>
<dbReference type="NCBIfam" id="TIGR00377">
    <property type="entry name" value="ant_ant_sig"/>
    <property type="match status" value="1"/>
</dbReference>
<evidence type="ECO:0000256" key="3">
    <source>
        <dbReference type="ARBA" id="ARBA00024670"/>
    </source>
</evidence>
<dbReference type="InterPro" id="IPR003658">
    <property type="entry name" value="Anti-sigma_ant"/>
</dbReference>
<comment type="caution">
    <text evidence="6">The sequence shown here is derived from an EMBL/GenBank/DDBJ whole genome shotgun (WGS) entry which is preliminary data.</text>
</comment>
<dbReference type="PANTHER" id="PTHR33495:SF9">
    <property type="entry name" value="ANTI-SIGMA-B FACTOR ANTAGONIST"/>
    <property type="match status" value="1"/>
</dbReference>
<accession>A0ABW4HVD7</accession>
<sequence length="111" mass="12402">MDLQIKHTEKNEQTIISLSGEIDAYTVTKLKETFSTTMNSEGKDVIVDLEEVTYMDSTGLGVFVSALKTAKENDGELKLVNVQDRVYRLFQITGLNEIMDVNKAAIRGVNE</sequence>
<keyword evidence="2" id="KW-0597">Phosphoprotein</keyword>
<dbReference type="Pfam" id="PF01740">
    <property type="entry name" value="STAS"/>
    <property type="match status" value="1"/>
</dbReference>
<protein>
    <recommendedName>
        <fullName evidence="4">Anti-sigma factor antagonist</fullName>
    </recommendedName>
</protein>
<dbReference type="CDD" id="cd07043">
    <property type="entry name" value="STAS_anti-anti-sigma_factors"/>
    <property type="match status" value="1"/>
</dbReference>
<evidence type="ECO:0000313" key="6">
    <source>
        <dbReference type="EMBL" id="MFD1609135.1"/>
    </source>
</evidence>
<dbReference type="Gene3D" id="3.30.750.24">
    <property type="entry name" value="STAS domain"/>
    <property type="match status" value="1"/>
</dbReference>
<dbReference type="InterPro" id="IPR002645">
    <property type="entry name" value="STAS_dom"/>
</dbReference>
<keyword evidence="7" id="KW-1185">Reference proteome</keyword>
<evidence type="ECO:0000256" key="4">
    <source>
        <dbReference type="RuleBase" id="RU003749"/>
    </source>
</evidence>
<dbReference type="Proteomes" id="UP001597221">
    <property type="component" value="Unassembled WGS sequence"/>
</dbReference>
<evidence type="ECO:0000256" key="2">
    <source>
        <dbReference type="ARBA" id="ARBA00022553"/>
    </source>
</evidence>
<feature type="domain" description="STAS" evidence="5">
    <location>
        <begin position="3"/>
        <end position="111"/>
    </location>
</feature>
<comment type="similarity">
    <text evidence="1 4">Belongs to the anti-sigma-factor antagonist family.</text>
</comment>
<gene>
    <name evidence="6" type="ORF">ACFSBH_16080</name>
</gene>
<dbReference type="PROSITE" id="PS50801">
    <property type="entry name" value="STAS"/>
    <property type="match status" value="1"/>
</dbReference>
<dbReference type="InterPro" id="IPR036513">
    <property type="entry name" value="STAS_dom_sf"/>
</dbReference>
<dbReference type="EMBL" id="JBHUDE010000148">
    <property type="protein sequence ID" value="MFD1609135.1"/>
    <property type="molecule type" value="Genomic_DNA"/>
</dbReference>
<evidence type="ECO:0000259" key="5">
    <source>
        <dbReference type="PROSITE" id="PS50801"/>
    </source>
</evidence>